<dbReference type="NCBIfam" id="TIGR04123">
    <property type="entry name" value="P_estr_lig_assc"/>
    <property type="match status" value="1"/>
</dbReference>
<protein>
    <submittedName>
        <fullName evidence="2">Ligase-associated DNA damage response endonuclease PdeM</fullName>
        <ecNumber evidence="2">3.1.-.-</ecNumber>
    </submittedName>
</protein>
<dbReference type="SUPFAM" id="SSF56300">
    <property type="entry name" value="Metallo-dependent phosphatases"/>
    <property type="match status" value="1"/>
</dbReference>
<sequence length="250" mass="26807">MSPFAARVAAAAPTPDAFEVGVAVAGAWLTLLPEGVAWWADERALLVADLHLEHGSSLARRGMLVPPYDTTATLGRLARAIDRLDPKLVIALGDSFHDRFGVERLDETALALVARLQAGRDWVWIAGNHDPDLGVAGRTALGGIHAEEIAIGTLAFRHEPRLDGCSEAVGEIAGHLHPAARVALKAKSVRRRCFATDGRRLMLPAFGAYTGGLNVLDRAYRGLFEPPRLTACLLGEGRVYAFPASRLLPD</sequence>
<dbReference type="KEGG" id="mflg:ABS361_14495"/>
<dbReference type="GO" id="GO:0016787">
    <property type="term" value="F:hydrolase activity"/>
    <property type="evidence" value="ECO:0007669"/>
    <property type="project" value="UniProtKB-KW"/>
</dbReference>
<dbReference type="Pfam" id="PF00149">
    <property type="entry name" value="Metallophos"/>
    <property type="match status" value="1"/>
</dbReference>
<dbReference type="EMBL" id="CP158568">
    <property type="protein sequence ID" value="XBY43299.1"/>
    <property type="molecule type" value="Genomic_DNA"/>
</dbReference>
<dbReference type="InterPro" id="IPR004843">
    <property type="entry name" value="Calcineurin-like_PHP"/>
</dbReference>
<evidence type="ECO:0000313" key="2">
    <source>
        <dbReference type="EMBL" id="XBY43299.1"/>
    </source>
</evidence>
<dbReference type="EC" id="3.1.-.-" evidence="2"/>
<keyword evidence="2" id="KW-0540">Nuclease</keyword>
<dbReference type="PIRSF" id="PIRSF000887">
    <property type="entry name" value="Pesterase_MJ0037"/>
    <property type="match status" value="1"/>
</dbReference>
<dbReference type="RefSeq" id="WP_407048398.1">
    <property type="nucleotide sequence ID" value="NZ_CP158568.1"/>
</dbReference>
<keyword evidence="2" id="KW-0255">Endonuclease</keyword>
<accession>A0AAU7X615</accession>
<gene>
    <name evidence="2" type="primary">pdeM</name>
    <name evidence="2" type="ORF">ABS361_14495</name>
</gene>
<dbReference type="PANTHER" id="PTHR39323">
    <property type="entry name" value="BLR1149 PROTEIN"/>
    <property type="match status" value="1"/>
</dbReference>
<dbReference type="GO" id="GO:0004519">
    <property type="term" value="F:endonuclease activity"/>
    <property type="evidence" value="ECO:0007669"/>
    <property type="project" value="UniProtKB-KW"/>
</dbReference>
<dbReference type="PANTHER" id="PTHR39323:SF1">
    <property type="entry name" value="BLR1149 PROTEIN"/>
    <property type="match status" value="1"/>
</dbReference>
<dbReference type="InterPro" id="IPR026336">
    <property type="entry name" value="PdeM-like"/>
</dbReference>
<organism evidence="2">
    <name type="scientific">Methyloraptor flagellatus</name>
    <dbReference type="NCBI Taxonomy" id="3162530"/>
    <lineage>
        <taxon>Bacteria</taxon>
        <taxon>Pseudomonadati</taxon>
        <taxon>Pseudomonadota</taxon>
        <taxon>Alphaproteobacteria</taxon>
        <taxon>Hyphomicrobiales</taxon>
        <taxon>Ancalomicrobiaceae</taxon>
        <taxon>Methyloraptor</taxon>
    </lineage>
</organism>
<dbReference type="AlphaFoldDB" id="A0AAU7X615"/>
<keyword evidence="2" id="KW-0436">Ligase</keyword>
<dbReference type="Gene3D" id="3.60.21.10">
    <property type="match status" value="1"/>
</dbReference>
<dbReference type="InterPro" id="IPR029052">
    <property type="entry name" value="Metallo-depent_PP-like"/>
</dbReference>
<feature type="domain" description="Calcineurin-like phosphoesterase" evidence="1">
    <location>
        <begin position="44"/>
        <end position="148"/>
    </location>
</feature>
<dbReference type="GO" id="GO:0016874">
    <property type="term" value="F:ligase activity"/>
    <property type="evidence" value="ECO:0007669"/>
    <property type="project" value="UniProtKB-KW"/>
</dbReference>
<keyword evidence="2" id="KW-0378">Hydrolase</keyword>
<dbReference type="InterPro" id="IPR024173">
    <property type="entry name" value="Pesterase_MJ0037-like"/>
</dbReference>
<evidence type="ECO:0000259" key="1">
    <source>
        <dbReference type="Pfam" id="PF00149"/>
    </source>
</evidence>
<name>A0AAU7X615_9HYPH</name>
<proteinExistence type="predicted"/>
<reference evidence="2" key="1">
    <citation type="submission" date="2024-06" db="EMBL/GenBank/DDBJ databases">
        <title>Methylostella associata gen. nov., sp. nov., a novel Ancalomicrobiaceae-affiliated facultatively methylotrophic bacteria that feed on methanotrophs of the genus Methylococcus.</title>
        <authorList>
            <person name="Saltykova V."/>
            <person name="Danilova O.V."/>
            <person name="Oshkin I.Y."/>
            <person name="Belova S.E."/>
            <person name="Pimenov N.V."/>
            <person name="Dedysh S.N."/>
        </authorList>
    </citation>
    <scope>NUCLEOTIDE SEQUENCE</scope>
    <source>
        <strain evidence="2">S20</strain>
    </source>
</reference>